<dbReference type="InterPro" id="IPR006343">
    <property type="entry name" value="DnaB/C_C"/>
</dbReference>
<organism evidence="5 6">
    <name type="scientific">Levilactobacillus namurensis DSM 19117</name>
    <dbReference type="NCBI Taxonomy" id="1423773"/>
    <lineage>
        <taxon>Bacteria</taxon>
        <taxon>Bacillati</taxon>
        <taxon>Bacillota</taxon>
        <taxon>Bacilli</taxon>
        <taxon>Lactobacillales</taxon>
        <taxon>Lactobacillaceae</taxon>
        <taxon>Levilactobacillus</taxon>
    </lineage>
</organism>
<dbReference type="OrthoDB" id="2082007at2"/>
<feature type="domain" description="DnaB/C C-terminal" evidence="3">
    <location>
        <begin position="309"/>
        <end position="381"/>
    </location>
</feature>
<evidence type="ECO:0000259" key="4">
    <source>
        <dbReference type="Pfam" id="PF25888"/>
    </source>
</evidence>
<dbReference type="AlphaFoldDB" id="A0A0R1K7P0"/>
<proteinExistence type="inferred from homology"/>
<dbReference type="PATRIC" id="fig|1423773.3.peg.611"/>
<dbReference type="STRING" id="1423773.FD30_GL000597"/>
<evidence type="ECO:0000313" key="5">
    <source>
        <dbReference type="EMBL" id="KRK77235.1"/>
    </source>
</evidence>
<evidence type="ECO:0000313" key="6">
    <source>
        <dbReference type="Proteomes" id="UP000051162"/>
    </source>
</evidence>
<feature type="compositionally biased region" description="Polar residues" evidence="2">
    <location>
        <begin position="428"/>
        <end position="437"/>
    </location>
</feature>
<evidence type="ECO:0000256" key="2">
    <source>
        <dbReference type="SAM" id="MobiDB-lite"/>
    </source>
</evidence>
<dbReference type="Pfam" id="PF07261">
    <property type="entry name" value="DnaB_2"/>
    <property type="match status" value="1"/>
</dbReference>
<keyword evidence="6" id="KW-1185">Reference proteome</keyword>
<gene>
    <name evidence="5" type="ORF">FD30_GL000597</name>
</gene>
<dbReference type="InterPro" id="IPR058660">
    <property type="entry name" value="WHD_DnaB"/>
</dbReference>
<comment type="similarity">
    <text evidence="1">Belongs to the DnaB/DnaD family.</text>
</comment>
<evidence type="ECO:0000256" key="1">
    <source>
        <dbReference type="ARBA" id="ARBA00093462"/>
    </source>
</evidence>
<feature type="compositionally biased region" description="Low complexity" evidence="2">
    <location>
        <begin position="416"/>
        <end position="426"/>
    </location>
</feature>
<comment type="caution">
    <text evidence="5">The sequence shown here is derived from an EMBL/GenBank/DDBJ whole genome shotgun (WGS) entry which is preliminary data.</text>
</comment>
<reference evidence="5 6" key="1">
    <citation type="journal article" date="2015" name="Genome Announc.">
        <title>Expanding the biotechnology potential of lactobacilli through comparative genomics of 213 strains and associated genera.</title>
        <authorList>
            <person name="Sun Z."/>
            <person name="Harris H.M."/>
            <person name="McCann A."/>
            <person name="Guo C."/>
            <person name="Argimon S."/>
            <person name="Zhang W."/>
            <person name="Yang X."/>
            <person name="Jeffery I.B."/>
            <person name="Cooney J.C."/>
            <person name="Kagawa T.F."/>
            <person name="Liu W."/>
            <person name="Song Y."/>
            <person name="Salvetti E."/>
            <person name="Wrobel A."/>
            <person name="Rasinkangas P."/>
            <person name="Parkhill J."/>
            <person name="Rea M.C."/>
            <person name="O'Sullivan O."/>
            <person name="Ritari J."/>
            <person name="Douillard F.P."/>
            <person name="Paul Ross R."/>
            <person name="Yang R."/>
            <person name="Briner A.E."/>
            <person name="Felis G.E."/>
            <person name="de Vos W.M."/>
            <person name="Barrangou R."/>
            <person name="Klaenhammer T.R."/>
            <person name="Caufield P.W."/>
            <person name="Cui Y."/>
            <person name="Zhang H."/>
            <person name="O'Toole P.W."/>
        </authorList>
    </citation>
    <scope>NUCLEOTIDE SEQUENCE [LARGE SCALE GENOMIC DNA]</scope>
    <source>
        <strain evidence="5 6">DSM 19117</strain>
    </source>
</reference>
<sequence>MEDSWHQLTPRTGFVVRLADRVTDQSWQTLTQLYQPIIGPVAAALYSSLFWLPEREQLHRHGRLLAGLGIDLEHLYAARLRLEATGLLTTTVKTANDLTTFCYTLRAPLTPTRFFNDDLLSVQLLGVIGEESYQTLLTTATVVTPAADEQDITKNFLEVFHVDGHELSQLPAAVTAGRHQITAKTAEPAVDLPATDFDFHLLGEILKRSYVDAQALQPYRELLVTEHVTYGLDEPTMARYIGEATDLATNAFDPERFKRVVARHFEQQHPGQPVQSTASPAPTPAAVKSTAEQTVLQMASQMTPADFLEAIKQQTGGFVTSGEQRIIRDLVGRQLFSQGVLNMMVYHVLVDEERPTLNKALLDTIANDWSQSKVTTPQQAVVKIRERQQAAKQPRSRATGSRRNATTVKETLPEWAKAPAATKAAKQPQLSDQQKQKLNARIARFKQRRSGKEDS</sequence>
<dbReference type="Pfam" id="PF25888">
    <property type="entry name" value="WHD_DnaB"/>
    <property type="match status" value="1"/>
</dbReference>
<dbReference type="Proteomes" id="UP000051162">
    <property type="component" value="Unassembled WGS sequence"/>
</dbReference>
<accession>A0A0R1K7P0</accession>
<dbReference type="EMBL" id="AZDT01000010">
    <property type="protein sequence ID" value="KRK77235.1"/>
    <property type="molecule type" value="Genomic_DNA"/>
</dbReference>
<feature type="region of interest" description="Disordered" evidence="2">
    <location>
        <begin position="386"/>
        <end position="438"/>
    </location>
</feature>
<feature type="domain" description="Replicative helicase loading/DNA remodeling protein DnaB N-terminal winged helix" evidence="4">
    <location>
        <begin position="18"/>
        <end position="214"/>
    </location>
</feature>
<protein>
    <submittedName>
        <fullName evidence="5">Replication initiation membrane attachment protein</fullName>
    </submittedName>
</protein>
<evidence type="ECO:0000259" key="3">
    <source>
        <dbReference type="Pfam" id="PF07261"/>
    </source>
</evidence>
<feature type="compositionally biased region" description="Polar residues" evidence="2">
    <location>
        <begin position="396"/>
        <end position="409"/>
    </location>
</feature>
<name>A0A0R1K7P0_9LACO</name>